<reference evidence="1 2" key="1">
    <citation type="journal article" date="2024" name="BMC Genomics">
        <title>De novo assembly and annotation of Popillia japonica's genome with initial clues to its potential as an invasive pest.</title>
        <authorList>
            <person name="Cucini C."/>
            <person name="Boschi S."/>
            <person name="Funari R."/>
            <person name="Cardaioli E."/>
            <person name="Iannotti N."/>
            <person name="Marturano G."/>
            <person name="Paoli F."/>
            <person name="Bruttini M."/>
            <person name="Carapelli A."/>
            <person name="Frati F."/>
            <person name="Nardi F."/>
        </authorList>
    </citation>
    <scope>NUCLEOTIDE SEQUENCE [LARGE SCALE GENOMIC DNA]</scope>
    <source>
        <strain evidence="1">DMR45628</strain>
    </source>
</reference>
<dbReference type="Proteomes" id="UP001458880">
    <property type="component" value="Unassembled WGS sequence"/>
</dbReference>
<proteinExistence type="predicted"/>
<evidence type="ECO:0000313" key="2">
    <source>
        <dbReference type="Proteomes" id="UP001458880"/>
    </source>
</evidence>
<keyword evidence="2" id="KW-1185">Reference proteome</keyword>
<protein>
    <submittedName>
        <fullName evidence="1">Uncharacterized protein</fullName>
    </submittedName>
</protein>
<name>A0AAW1M636_POPJA</name>
<sequence length="67" mass="8066">MTYDEIIFHSMTRLFPEQCIHYSFGVEIYRCCGICRYDRIIITLITVAIRVRHPPYVAYVFLVKKVY</sequence>
<comment type="caution">
    <text evidence="1">The sequence shown here is derived from an EMBL/GenBank/DDBJ whole genome shotgun (WGS) entry which is preliminary data.</text>
</comment>
<dbReference type="AlphaFoldDB" id="A0AAW1M636"/>
<gene>
    <name evidence="1" type="ORF">QE152_g8078</name>
</gene>
<organism evidence="1 2">
    <name type="scientific">Popillia japonica</name>
    <name type="common">Japanese beetle</name>
    <dbReference type="NCBI Taxonomy" id="7064"/>
    <lineage>
        <taxon>Eukaryota</taxon>
        <taxon>Metazoa</taxon>
        <taxon>Ecdysozoa</taxon>
        <taxon>Arthropoda</taxon>
        <taxon>Hexapoda</taxon>
        <taxon>Insecta</taxon>
        <taxon>Pterygota</taxon>
        <taxon>Neoptera</taxon>
        <taxon>Endopterygota</taxon>
        <taxon>Coleoptera</taxon>
        <taxon>Polyphaga</taxon>
        <taxon>Scarabaeiformia</taxon>
        <taxon>Scarabaeidae</taxon>
        <taxon>Rutelinae</taxon>
        <taxon>Popillia</taxon>
    </lineage>
</organism>
<accession>A0AAW1M636</accession>
<dbReference type="EMBL" id="JASPKY010000062">
    <property type="protein sequence ID" value="KAK9744127.1"/>
    <property type="molecule type" value="Genomic_DNA"/>
</dbReference>
<evidence type="ECO:0000313" key="1">
    <source>
        <dbReference type="EMBL" id="KAK9744127.1"/>
    </source>
</evidence>